<feature type="domain" description="SnoaL-like" evidence="1">
    <location>
        <begin position="10"/>
        <end position="133"/>
    </location>
</feature>
<proteinExistence type="predicted"/>
<protein>
    <recommendedName>
        <fullName evidence="1">SnoaL-like domain-containing protein</fullName>
    </recommendedName>
</protein>
<organism evidence="2 3">
    <name type="scientific">Wickerhamomyces anomalus (strain ATCC 58044 / CBS 1984 / NCYC 433 / NRRL Y-366-8)</name>
    <name type="common">Yeast</name>
    <name type="synonym">Hansenula anomala</name>
    <dbReference type="NCBI Taxonomy" id="683960"/>
    <lineage>
        <taxon>Eukaryota</taxon>
        <taxon>Fungi</taxon>
        <taxon>Dikarya</taxon>
        <taxon>Ascomycota</taxon>
        <taxon>Saccharomycotina</taxon>
        <taxon>Saccharomycetes</taxon>
        <taxon>Phaffomycetales</taxon>
        <taxon>Wickerhamomycetaceae</taxon>
        <taxon>Wickerhamomyces</taxon>
    </lineage>
</organism>
<dbReference type="Gene3D" id="3.10.450.50">
    <property type="match status" value="1"/>
</dbReference>
<gene>
    <name evidence="2" type="ORF">WICANDRAFT_64886</name>
</gene>
<evidence type="ECO:0000313" key="3">
    <source>
        <dbReference type="Proteomes" id="UP000094112"/>
    </source>
</evidence>
<dbReference type="Proteomes" id="UP000094112">
    <property type="component" value="Unassembled WGS sequence"/>
</dbReference>
<name>A0A1E3NY83_WICAA</name>
<evidence type="ECO:0000313" key="2">
    <source>
        <dbReference type="EMBL" id="ODQ57537.1"/>
    </source>
</evidence>
<dbReference type="Pfam" id="PF13577">
    <property type="entry name" value="SnoaL_4"/>
    <property type="match status" value="1"/>
</dbReference>
<dbReference type="RefSeq" id="XP_019036744.1">
    <property type="nucleotide sequence ID" value="XM_019183826.1"/>
</dbReference>
<accession>A0A1E3NY83</accession>
<dbReference type="SUPFAM" id="SSF54427">
    <property type="entry name" value="NTF2-like"/>
    <property type="match status" value="1"/>
</dbReference>
<sequence>MTYYPIQIDSLSPREQVIDAINRLYIGLDDVNMDLVESAIVHSEEVSIKMGDKVTKGWGNLREHLLKNVIPVSTTHQLTNFRVIFDSETSARLTAHCVAHHLNEEKGYNAVGGLFEVDLVYEEADDLWKILHLTMKIKWNN</sequence>
<evidence type="ECO:0000259" key="1">
    <source>
        <dbReference type="Pfam" id="PF13577"/>
    </source>
</evidence>
<dbReference type="AlphaFoldDB" id="A0A1E3NY83"/>
<reference evidence="2 3" key="1">
    <citation type="journal article" date="2016" name="Proc. Natl. Acad. Sci. U.S.A.">
        <title>Comparative genomics of biotechnologically important yeasts.</title>
        <authorList>
            <person name="Riley R."/>
            <person name="Haridas S."/>
            <person name="Wolfe K.H."/>
            <person name="Lopes M.R."/>
            <person name="Hittinger C.T."/>
            <person name="Goeker M."/>
            <person name="Salamov A.A."/>
            <person name="Wisecaver J.H."/>
            <person name="Long T.M."/>
            <person name="Calvey C.H."/>
            <person name="Aerts A.L."/>
            <person name="Barry K.W."/>
            <person name="Choi C."/>
            <person name="Clum A."/>
            <person name="Coughlan A.Y."/>
            <person name="Deshpande S."/>
            <person name="Douglass A.P."/>
            <person name="Hanson S.J."/>
            <person name="Klenk H.-P."/>
            <person name="LaButti K.M."/>
            <person name="Lapidus A."/>
            <person name="Lindquist E.A."/>
            <person name="Lipzen A.M."/>
            <person name="Meier-Kolthoff J.P."/>
            <person name="Ohm R.A."/>
            <person name="Otillar R.P."/>
            <person name="Pangilinan J.L."/>
            <person name="Peng Y."/>
            <person name="Rokas A."/>
            <person name="Rosa C.A."/>
            <person name="Scheuner C."/>
            <person name="Sibirny A.A."/>
            <person name="Slot J.C."/>
            <person name="Stielow J.B."/>
            <person name="Sun H."/>
            <person name="Kurtzman C.P."/>
            <person name="Blackwell M."/>
            <person name="Grigoriev I.V."/>
            <person name="Jeffries T.W."/>
        </authorList>
    </citation>
    <scope>NUCLEOTIDE SEQUENCE [LARGE SCALE GENOMIC DNA]</scope>
    <source>
        <strain evidence="3">ATCC 58044 / CBS 1984 / NCYC 433 / NRRL Y-366-8</strain>
    </source>
</reference>
<dbReference type="GeneID" id="30201072"/>
<dbReference type="InterPro" id="IPR037401">
    <property type="entry name" value="SnoaL-like"/>
</dbReference>
<dbReference type="InterPro" id="IPR032710">
    <property type="entry name" value="NTF2-like_dom_sf"/>
</dbReference>
<dbReference type="OrthoDB" id="2148716at2759"/>
<keyword evidence="3" id="KW-1185">Reference proteome</keyword>
<dbReference type="EMBL" id="KV454213">
    <property type="protein sequence ID" value="ODQ57537.1"/>
    <property type="molecule type" value="Genomic_DNA"/>
</dbReference>
<dbReference type="STRING" id="683960.A0A1E3NY83"/>